<dbReference type="EMBL" id="JABWDY010016012">
    <property type="protein sequence ID" value="KAF5196427.1"/>
    <property type="molecule type" value="Genomic_DNA"/>
</dbReference>
<reference evidence="2 3" key="1">
    <citation type="submission" date="2020-06" db="EMBL/GenBank/DDBJ databases">
        <title>Transcriptomic and genomic resources for Thalictrum thalictroides and T. hernandezii: Facilitating candidate gene discovery in an emerging model plant lineage.</title>
        <authorList>
            <person name="Arias T."/>
            <person name="Riano-Pachon D.M."/>
            <person name="Di Stilio V.S."/>
        </authorList>
    </citation>
    <scope>NUCLEOTIDE SEQUENCE [LARGE SCALE GENOMIC DNA]</scope>
    <source>
        <strain evidence="3">cv. WT478/WT964</strain>
        <tissue evidence="2">Leaves</tissue>
    </source>
</reference>
<sequence length="93" mass="11273">MQWPELISLLDLSNDLHKLSTAEQGRMRAKLLNDNPAIAAWFLQMRVKNYFKYYLNDEFSVVDYWYRFEWQNRGSGHVHGFLWLKDSPNMFLR</sequence>
<dbReference type="InterPro" id="IPR025476">
    <property type="entry name" value="Helitron_helicase-like"/>
</dbReference>
<comment type="caution">
    <text evidence="2">The sequence shown here is derived from an EMBL/GenBank/DDBJ whole genome shotgun (WGS) entry which is preliminary data.</text>
</comment>
<gene>
    <name evidence="2" type="ORF">FRX31_013987</name>
</gene>
<evidence type="ECO:0000313" key="3">
    <source>
        <dbReference type="Proteomes" id="UP000554482"/>
    </source>
</evidence>
<feature type="domain" description="Helitron helicase-like" evidence="1">
    <location>
        <begin position="3"/>
        <end position="81"/>
    </location>
</feature>
<evidence type="ECO:0000313" key="2">
    <source>
        <dbReference type="EMBL" id="KAF5196427.1"/>
    </source>
</evidence>
<proteinExistence type="predicted"/>
<dbReference type="AlphaFoldDB" id="A0A7J6WHP4"/>
<keyword evidence="3" id="KW-1185">Reference proteome</keyword>
<protein>
    <recommendedName>
        <fullName evidence="1">Helitron helicase-like domain-containing protein</fullName>
    </recommendedName>
</protein>
<organism evidence="2 3">
    <name type="scientific">Thalictrum thalictroides</name>
    <name type="common">Rue-anemone</name>
    <name type="synonym">Anemone thalictroides</name>
    <dbReference type="NCBI Taxonomy" id="46969"/>
    <lineage>
        <taxon>Eukaryota</taxon>
        <taxon>Viridiplantae</taxon>
        <taxon>Streptophyta</taxon>
        <taxon>Embryophyta</taxon>
        <taxon>Tracheophyta</taxon>
        <taxon>Spermatophyta</taxon>
        <taxon>Magnoliopsida</taxon>
        <taxon>Ranunculales</taxon>
        <taxon>Ranunculaceae</taxon>
        <taxon>Thalictroideae</taxon>
        <taxon>Thalictrum</taxon>
    </lineage>
</organism>
<accession>A0A7J6WHP4</accession>
<dbReference type="OrthoDB" id="1927008at2759"/>
<dbReference type="Pfam" id="PF14214">
    <property type="entry name" value="Helitron_like_N"/>
    <property type="match status" value="1"/>
</dbReference>
<name>A0A7J6WHP4_THATH</name>
<dbReference type="Proteomes" id="UP000554482">
    <property type="component" value="Unassembled WGS sequence"/>
</dbReference>
<evidence type="ECO:0000259" key="1">
    <source>
        <dbReference type="Pfam" id="PF14214"/>
    </source>
</evidence>